<dbReference type="PROSITE" id="PS01032">
    <property type="entry name" value="PPM_1"/>
    <property type="match status" value="1"/>
</dbReference>
<dbReference type="Pfam" id="PF00481">
    <property type="entry name" value="PP2C"/>
    <property type="match status" value="1"/>
</dbReference>
<feature type="coiled-coil region" evidence="5">
    <location>
        <begin position="943"/>
        <end position="998"/>
    </location>
</feature>
<dbReference type="InterPro" id="IPR001932">
    <property type="entry name" value="PPM-type_phosphatase-like_dom"/>
</dbReference>
<reference evidence="8 9" key="1">
    <citation type="submission" date="2015-07" db="EMBL/GenBank/DDBJ databases">
        <title>The genome of Habropoda laboriosa.</title>
        <authorList>
            <person name="Pan H."/>
            <person name="Kapheim K."/>
        </authorList>
    </citation>
    <scope>NUCLEOTIDE SEQUENCE [LARGE SCALE GENOMIC DNA]</scope>
    <source>
        <strain evidence="8">0110345459</strain>
    </source>
</reference>
<proteinExistence type="inferred from homology"/>
<dbReference type="GO" id="GO:0004722">
    <property type="term" value="F:protein serine/threonine phosphatase activity"/>
    <property type="evidence" value="ECO:0007669"/>
    <property type="project" value="InterPro"/>
</dbReference>
<keyword evidence="3 4" id="KW-0904">Protein phosphatase</keyword>
<name>A0A0L7R161_9HYME</name>
<feature type="compositionally biased region" description="Low complexity" evidence="6">
    <location>
        <begin position="1417"/>
        <end position="1434"/>
    </location>
</feature>
<dbReference type="PROSITE" id="PS51746">
    <property type="entry name" value="PPM_2"/>
    <property type="match status" value="1"/>
</dbReference>
<organism evidence="8 9">
    <name type="scientific">Habropoda laboriosa</name>
    <dbReference type="NCBI Taxonomy" id="597456"/>
    <lineage>
        <taxon>Eukaryota</taxon>
        <taxon>Metazoa</taxon>
        <taxon>Ecdysozoa</taxon>
        <taxon>Arthropoda</taxon>
        <taxon>Hexapoda</taxon>
        <taxon>Insecta</taxon>
        <taxon>Pterygota</taxon>
        <taxon>Neoptera</taxon>
        <taxon>Endopterygota</taxon>
        <taxon>Hymenoptera</taxon>
        <taxon>Apocrita</taxon>
        <taxon>Aculeata</taxon>
        <taxon>Apoidea</taxon>
        <taxon>Anthophila</taxon>
        <taxon>Apidae</taxon>
        <taxon>Habropoda</taxon>
    </lineage>
</organism>
<evidence type="ECO:0000313" key="9">
    <source>
        <dbReference type="Proteomes" id="UP000053825"/>
    </source>
</evidence>
<feature type="region of interest" description="Disordered" evidence="6">
    <location>
        <begin position="1273"/>
        <end position="1565"/>
    </location>
</feature>
<feature type="compositionally biased region" description="Basic and acidic residues" evidence="6">
    <location>
        <begin position="617"/>
        <end position="627"/>
    </location>
</feature>
<evidence type="ECO:0000256" key="4">
    <source>
        <dbReference type="RuleBase" id="RU003465"/>
    </source>
</evidence>
<dbReference type="CDD" id="cd00143">
    <property type="entry name" value="PP2Cc"/>
    <property type="match status" value="1"/>
</dbReference>
<feature type="compositionally biased region" description="Low complexity" evidence="6">
    <location>
        <begin position="1536"/>
        <end position="1565"/>
    </location>
</feature>
<dbReference type="Proteomes" id="UP000053825">
    <property type="component" value="Unassembled WGS sequence"/>
</dbReference>
<accession>A0A0L7R161</accession>
<dbReference type="SUPFAM" id="SSF81606">
    <property type="entry name" value="PP2C-like"/>
    <property type="match status" value="1"/>
</dbReference>
<feature type="region of interest" description="Disordered" evidence="6">
    <location>
        <begin position="444"/>
        <end position="491"/>
    </location>
</feature>
<feature type="domain" description="PPM-type phosphatase" evidence="7">
    <location>
        <begin position="132"/>
        <end position="395"/>
    </location>
</feature>
<dbReference type="SMART" id="SM00332">
    <property type="entry name" value="PP2Cc"/>
    <property type="match status" value="1"/>
</dbReference>
<feature type="compositionally biased region" description="Low complexity" evidence="6">
    <location>
        <begin position="1343"/>
        <end position="1382"/>
    </location>
</feature>
<comment type="similarity">
    <text evidence="4">Belongs to the PP2C family.</text>
</comment>
<dbReference type="GO" id="GO:0046872">
    <property type="term" value="F:metal ion binding"/>
    <property type="evidence" value="ECO:0007669"/>
    <property type="project" value="UniProtKB-KW"/>
</dbReference>
<dbReference type="Gene3D" id="3.60.40.10">
    <property type="entry name" value="PPM-type phosphatase domain"/>
    <property type="match status" value="1"/>
</dbReference>
<dbReference type="InterPro" id="IPR015655">
    <property type="entry name" value="PP2C"/>
</dbReference>
<keyword evidence="5" id="KW-0175">Coiled coil</keyword>
<feature type="compositionally biased region" description="Basic and acidic residues" evidence="6">
    <location>
        <begin position="637"/>
        <end position="662"/>
    </location>
</feature>
<protein>
    <submittedName>
        <fullName evidence="8">Protein phosphatase 1E</fullName>
    </submittedName>
</protein>
<keyword evidence="2 4" id="KW-0378">Hydrolase</keyword>
<evidence type="ECO:0000259" key="7">
    <source>
        <dbReference type="PROSITE" id="PS51746"/>
    </source>
</evidence>
<feature type="compositionally biased region" description="Polar residues" evidence="6">
    <location>
        <begin position="1523"/>
        <end position="1535"/>
    </location>
</feature>
<evidence type="ECO:0000256" key="1">
    <source>
        <dbReference type="ARBA" id="ARBA00022723"/>
    </source>
</evidence>
<feature type="compositionally biased region" description="Basic and acidic residues" evidence="6">
    <location>
        <begin position="453"/>
        <end position="468"/>
    </location>
</feature>
<dbReference type="InterPro" id="IPR036457">
    <property type="entry name" value="PPM-type-like_dom_sf"/>
</dbReference>
<dbReference type="PANTHER" id="PTHR13832">
    <property type="entry name" value="PROTEIN PHOSPHATASE 2C"/>
    <property type="match status" value="1"/>
</dbReference>
<evidence type="ECO:0000313" key="8">
    <source>
        <dbReference type="EMBL" id="KOC64583.1"/>
    </source>
</evidence>
<keyword evidence="9" id="KW-1185">Reference proteome</keyword>
<evidence type="ECO:0000256" key="5">
    <source>
        <dbReference type="SAM" id="Coils"/>
    </source>
</evidence>
<dbReference type="Pfam" id="PF07145">
    <property type="entry name" value="PAM2"/>
    <property type="match status" value="1"/>
</dbReference>
<dbReference type="OrthoDB" id="416093at2759"/>
<keyword evidence="1" id="KW-0479">Metal-binding</keyword>
<evidence type="ECO:0000256" key="3">
    <source>
        <dbReference type="ARBA" id="ARBA00022912"/>
    </source>
</evidence>
<feature type="coiled-coil region" evidence="5">
    <location>
        <begin position="1099"/>
        <end position="1130"/>
    </location>
</feature>
<feature type="compositionally biased region" description="Low complexity" evidence="6">
    <location>
        <begin position="1447"/>
        <end position="1510"/>
    </location>
</feature>
<gene>
    <name evidence="8" type="ORF">WH47_12047</name>
</gene>
<evidence type="ECO:0000256" key="2">
    <source>
        <dbReference type="ARBA" id="ARBA00022801"/>
    </source>
</evidence>
<feature type="compositionally biased region" description="Polar residues" evidence="6">
    <location>
        <begin position="1436"/>
        <end position="1446"/>
    </location>
</feature>
<dbReference type="InterPro" id="IPR009818">
    <property type="entry name" value="PAM2_motif"/>
</dbReference>
<sequence length="1633" mass="180764">MAEDCTDGDYLGAYSRFFSEFVARVNPHDQLPVSVSSYNVTEAEIVGEIINVTLQYLNQTQCPPSLQAHLVHQVIQEIKSMCKKQPEDCGFKSQEKTYTSLKLMQAITGKVNEICIRYLDNSRLALLPPPPSIPLPQAVAVGTKNCRRKMEDRHVVLHDLHTIFGIEHDSTANYYAVFDGHAGQDAAVYCATHLHQYLAENIYYPTDPEQALLNAFLTTDAQFIEKSEVQKVCGGTTAVCSLILNKNLYVAWVGDSTATLIKRDSVVQLVKPHRLNRTDEVRRIKRMGGVVQYSMGTMRVNGTLGVSRAIGDVPYKPFVTGEPEIKTIPLDGTEDFLVLASDGLTDYLKPDEILTILYFEIQQNPNGYKRAPQILLQWAKHLGSKDNITVVVVLLTPANEIAARSQNNHWYHRLQVCYLFEKMNSKDKPFLDIDDAHNATNSNILKQTVISQEPHDRDRDRDRDHEDDGILAASNGKHENGDADYDNSDLGPETVVDDGPVYGGLIGDALVDMMVARFMPVLDQCLGLIKDNDSNHDQKPLQHALIHEADNVADSEDSEDEWNYYRVDPNKEKGSTVPIDIPQESKNEEEETEIIPELPVDTTDRMLKIQSQDTEEDIKCESPKTETPELINTEISAEDKAVKTEGEEKAREEEQEKPKDMDFQLNPNAAEFVPVSPQFLGGTRVNLVEDYPVSGSPFKQVPQMDDIQVPSQSEFEKEVCQRPREVDVDVEVEEKEYQNGDRLQSTDYTDFLSDQQKSVSVTGNLDDSEISSTKAEFGDESAASFLTTSEFHRTGISTVDESFSSSERDYDIAKDPMAMSFTPSDFEAAFDKGVDLNAVHNLSSTDLEEKNGNIEDEDKIAEQSSLELQLETTDLMVVPEAEEPTEEKPALPEEPTELVNLVVEEIHEEVKKEEPKYDAAELEELLKLEVENDLCDIEEKEEVTECILEAEIIEAEMQELEIQKLKEKELETNESEIMKELETMESEMVKELEETEAEMVKELEVKEPEMVKELEVKEPEMMKELEVKEPEMVKELETNESEIMKELEAMESEMVKELKETEAEMVKELEVKEPEMVKESEVEEPEIMKELEIKELEMVKEVETNESEIMKELEAKESEMVKELEETEAKMVKELEVEEPEMVKELEVKEPEMMKELEVKEPEIVKEAEMVEELEVKEAEMVKELEVKEPEIMKELETKEGEMVKESEVKEPEIMKELETKEAETIVELETKYPEMKEEPEVKDIKVEDSVVGASENKIAGVATAALVAAVATGGTVAQSKSKVKTTGAKATTKTTGQKAPPKSTQTSPSKSAISTTRTSTATAKKPSTTAPARPKDLDAPKKSTALSSASSNKTSTSVPKSGSKTTTSTGTTKTTTRTSSGAVSKPKPTAAAAVSSKPTAIEKKPTANGDVKSLNKATATKPASKAPSTSKSALVKTSNPRPTTGSTATTKLKPTSSSTATKSSTTAKSSTSNPSTTSITATSTTTVKAKVTPTVGNATTKPRTPTTTKSPMIDKQVKETANKQISMARTSTGASKTSSRLFTSSSATTTTKRVSLTTKTSTTASPTKKTTAVSKVSSKISTAGKTITEKGKIMQNGVSDKVEINAIFDDVPKKDLSPVVAPNDNQLIMSSD</sequence>
<dbReference type="InterPro" id="IPR000222">
    <property type="entry name" value="PP2C_BS"/>
</dbReference>
<feature type="coiled-coil region" evidence="5">
    <location>
        <begin position="1033"/>
        <end position="1064"/>
    </location>
</feature>
<dbReference type="EMBL" id="KQ414668">
    <property type="protein sequence ID" value="KOC64583.1"/>
    <property type="molecule type" value="Genomic_DNA"/>
</dbReference>
<evidence type="ECO:0000256" key="6">
    <source>
        <dbReference type="SAM" id="MobiDB-lite"/>
    </source>
</evidence>
<dbReference type="PANTHER" id="PTHR13832:SF818">
    <property type="entry name" value="SD03870P"/>
    <property type="match status" value="1"/>
</dbReference>
<feature type="compositionally biased region" description="Low complexity" evidence="6">
    <location>
        <begin position="1273"/>
        <end position="1333"/>
    </location>
</feature>
<dbReference type="STRING" id="597456.A0A0L7R161"/>
<feature type="region of interest" description="Disordered" evidence="6">
    <location>
        <begin position="612"/>
        <end position="663"/>
    </location>
</feature>